<dbReference type="AlphaFoldDB" id="A0A7W7WGH4"/>
<sequence>MEWINPKYAELVADYRMPIDPDMTPISPMARPDGEPVAPVRGFIMEPLAD</sequence>
<organism evidence="1 2">
    <name type="scientific">Kitasatospora gansuensis</name>
    <dbReference type="NCBI Taxonomy" id="258050"/>
    <lineage>
        <taxon>Bacteria</taxon>
        <taxon>Bacillati</taxon>
        <taxon>Actinomycetota</taxon>
        <taxon>Actinomycetes</taxon>
        <taxon>Kitasatosporales</taxon>
        <taxon>Streptomycetaceae</taxon>
        <taxon>Kitasatospora</taxon>
    </lineage>
</organism>
<accession>A0A7W7WGH4</accession>
<dbReference type="EMBL" id="JACHJR010000001">
    <property type="protein sequence ID" value="MBB4946812.1"/>
    <property type="molecule type" value="Genomic_DNA"/>
</dbReference>
<proteinExistence type="predicted"/>
<gene>
    <name evidence="1" type="ORF">F4556_002347</name>
</gene>
<reference evidence="1 2" key="1">
    <citation type="submission" date="2020-08" db="EMBL/GenBank/DDBJ databases">
        <title>Sequencing the genomes of 1000 actinobacteria strains.</title>
        <authorList>
            <person name="Klenk H.-P."/>
        </authorList>
    </citation>
    <scope>NUCLEOTIDE SEQUENCE [LARGE SCALE GENOMIC DNA]</scope>
    <source>
        <strain evidence="1 2">DSM 44786</strain>
    </source>
</reference>
<dbReference type="RefSeq" id="WP_184914066.1">
    <property type="nucleotide sequence ID" value="NZ_JACHJR010000001.1"/>
</dbReference>
<comment type="caution">
    <text evidence="1">The sequence shown here is derived from an EMBL/GenBank/DDBJ whole genome shotgun (WGS) entry which is preliminary data.</text>
</comment>
<keyword evidence="2" id="KW-1185">Reference proteome</keyword>
<dbReference type="Proteomes" id="UP000573327">
    <property type="component" value="Unassembled WGS sequence"/>
</dbReference>
<name>A0A7W7WGH4_9ACTN</name>
<evidence type="ECO:0000313" key="1">
    <source>
        <dbReference type="EMBL" id="MBB4946812.1"/>
    </source>
</evidence>
<protein>
    <submittedName>
        <fullName evidence="1">Uncharacterized protein</fullName>
    </submittedName>
</protein>
<evidence type="ECO:0000313" key="2">
    <source>
        <dbReference type="Proteomes" id="UP000573327"/>
    </source>
</evidence>